<dbReference type="Proteomes" id="UP000796880">
    <property type="component" value="Unassembled WGS sequence"/>
</dbReference>
<keyword evidence="7 9" id="KW-0503">Monooxygenase</keyword>
<dbReference type="OrthoDB" id="2789670at2759"/>
<keyword evidence="10" id="KW-0732">Signal</keyword>
<name>A0A8K0DQA5_9ROSA</name>
<dbReference type="GO" id="GO:0004497">
    <property type="term" value="F:monooxygenase activity"/>
    <property type="evidence" value="ECO:0007669"/>
    <property type="project" value="UniProtKB-KW"/>
</dbReference>
<evidence type="ECO:0000313" key="12">
    <source>
        <dbReference type="Proteomes" id="UP000796880"/>
    </source>
</evidence>
<dbReference type="PROSITE" id="PS00086">
    <property type="entry name" value="CYTOCHROME_P450"/>
    <property type="match status" value="1"/>
</dbReference>
<evidence type="ECO:0000256" key="9">
    <source>
        <dbReference type="RuleBase" id="RU000461"/>
    </source>
</evidence>
<keyword evidence="12" id="KW-1185">Reference proteome</keyword>
<dbReference type="PANTHER" id="PTHR47955">
    <property type="entry name" value="CYTOCHROME P450 FAMILY 71 PROTEIN"/>
    <property type="match status" value="1"/>
</dbReference>
<keyword evidence="3 8" id="KW-0349">Heme</keyword>
<evidence type="ECO:0000256" key="1">
    <source>
        <dbReference type="ARBA" id="ARBA00001971"/>
    </source>
</evidence>
<evidence type="ECO:0000256" key="6">
    <source>
        <dbReference type="ARBA" id="ARBA00023004"/>
    </source>
</evidence>
<evidence type="ECO:0008006" key="13">
    <source>
        <dbReference type="Google" id="ProtNLM"/>
    </source>
</evidence>
<dbReference type="InterPro" id="IPR017972">
    <property type="entry name" value="Cyt_P450_CS"/>
</dbReference>
<dbReference type="CDD" id="cd11072">
    <property type="entry name" value="CYP71-like"/>
    <property type="match status" value="1"/>
</dbReference>
<accession>A0A8K0DQA5</accession>
<dbReference type="SUPFAM" id="SSF48264">
    <property type="entry name" value="Cytochrome P450"/>
    <property type="match status" value="1"/>
</dbReference>
<evidence type="ECO:0000256" key="7">
    <source>
        <dbReference type="ARBA" id="ARBA00023033"/>
    </source>
</evidence>
<dbReference type="PANTHER" id="PTHR47955:SF8">
    <property type="entry name" value="CYTOCHROME P450 71D11-LIKE"/>
    <property type="match status" value="1"/>
</dbReference>
<feature type="signal peptide" evidence="10">
    <location>
        <begin position="1"/>
        <end position="25"/>
    </location>
</feature>
<dbReference type="InterPro" id="IPR002401">
    <property type="entry name" value="Cyt_P450_E_grp-I"/>
</dbReference>
<dbReference type="AlphaFoldDB" id="A0A8K0DQA5"/>
<evidence type="ECO:0000256" key="2">
    <source>
        <dbReference type="ARBA" id="ARBA00010617"/>
    </source>
</evidence>
<feature type="binding site" description="axial binding residue" evidence="8">
    <location>
        <position position="443"/>
    </location>
    <ligand>
        <name>heme</name>
        <dbReference type="ChEBI" id="CHEBI:30413"/>
    </ligand>
    <ligandPart>
        <name>Fe</name>
        <dbReference type="ChEBI" id="CHEBI:18248"/>
    </ligandPart>
</feature>
<dbReference type="EMBL" id="VOIH02000010">
    <property type="protein sequence ID" value="KAF3435245.1"/>
    <property type="molecule type" value="Genomic_DNA"/>
</dbReference>
<protein>
    <recommendedName>
        <fullName evidence="13">Cytochrome P450</fullName>
    </recommendedName>
</protein>
<dbReference type="InterPro" id="IPR001128">
    <property type="entry name" value="Cyt_P450"/>
</dbReference>
<organism evidence="11 12">
    <name type="scientific">Rhamnella rubrinervis</name>
    <dbReference type="NCBI Taxonomy" id="2594499"/>
    <lineage>
        <taxon>Eukaryota</taxon>
        <taxon>Viridiplantae</taxon>
        <taxon>Streptophyta</taxon>
        <taxon>Embryophyta</taxon>
        <taxon>Tracheophyta</taxon>
        <taxon>Spermatophyta</taxon>
        <taxon>Magnoliopsida</taxon>
        <taxon>eudicotyledons</taxon>
        <taxon>Gunneridae</taxon>
        <taxon>Pentapetalae</taxon>
        <taxon>rosids</taxon>
        <taxon>fabids</taxon>
        <taxon>Rosales</taxon>
        <taxon>Rhamnaceae</taxon>
        <taxon>rhamnoid group</taxon>
        <taxon>Rhamneae</taxon>
        <taxon>Rhamnella</taxon>
    </lineage>
</organism>
<evidence type="ECO:0000256" key="3">
    <source>
        <dbReference type="ARBA" id="ARBA00022617"/>
    </source>
</evidence>
<comment type="caution">
    <text evidence="11">The sequence shown here is derived from an EMBL/GenBank/DDBJ whole genome shotgun (WGS) entry which is preliminary data.</text>
</comment>
<feature type="chain" id="PRO_5035481388" description="Cytochrome P450" evidence="10">
    <location>
        <begin position="26"/>
        <end position="504"/>
    </location>
</feature>
<comment type="cofactor">
    <cofactor evidence="1 8">
        <name>heme</name>
        <dbReference type="ChEBI" id="CHEBI:30413"/>
    </cofactor>
</comment>
<dbReference type="FunFam" id="1.10.630.10:FF:000043">
    <property type="entry name" value="Cytochrome P450 99A2"/>
    <property type="match status" value="1"/>
</dbReference>
<comment type="similarity">
    <text evidence="2 9">Belongs to the cytochrome P450 family.</text>
</comment>
<dbReference type="PRINTS" id="PR00463">
    <property type="entry name" value="EP450I"/>
</dbReference>
<dbReference type="InterPro" id="IPR036396">
    <property type="entry name" value="Cyt_P450_sf"/>
</dbReference>
<evidence type="ECO:0000256" key="5">
    <source>
        <dbReference type="ARBA" id="ARBA00023002"/>
    </source>
</evidence>
<dbReference type="GO" id="GO:0016705">
    <property type="term" value="F:oxidoreductase activity, acting on paired donors, with incorporation or reduction of molecular oxygen"/>
    <property type="evidence" value="ECO:0007669"/>
    <property type="project" value="InterPro"/>
</dbReference>
<sequence>MAYFLPIFICLILFIMSHFRKRSKTKISTILELAPGPSKLPVIGNLHQLIGTLPHRSLTKLAKKYGPVMHLQVGEVPFFVISSPRGAKEMMKTQDLHFAQRRVSLAVELLSYGNSGISFTPYGDQWRQLRKICVVELLSGKRVHAYRSIREEEAWNMMESISASHGVAIDLSEKLLSYTNDVISRAAFGNKCKEQEEFISQLDEIRQLTGGFKAADVFPSLRFLLGYVTGLIPALKKAHKKLDRILDIIINHHKLKRQNMATAGDGKADEEDLIDVLLNVQESGMQEFNVTINHVKAVALDIFTAGSETSATTIEWAMSELLRNPEVMNKAQEEVRQVLKGKTKIQETDIHGLDYLKSVVKETLRLHPPVSLITRVSRERCEVNGYEVPADTNFIINLFALGRDPEYWVDADSFKPERFHGSSTDFKGNNFEFLPFGSGRRICPGLSFGAANVELLLCQLLYHFDWELANGNKPEELDMDESFGVSCRRKNYLHMIATPVIPFA</sequence>
<dbReference type="Pfam" id="PF00067">
    <property type="entry name" value="p450"/>
    <property type="match status" value="1"/>
</dbReference>
<keyword evidence="5 9" id="KW-0560">Oxidoreductase</keyword>
<evidence type="ECO:0000256" key="8">
    <source>
        <dbReference type="PIRSR" id="PIRSR602401-1"/>
    </source>
</evidence>
<keyword evidence="6 8" id="KW-0408">Iron</keyword>
<keyword evidence="4 8" id="KW-0479">Metal-binding</keyword>
<reference evidence="11" key="1">
    <citation type="submission" date="2020-03" db="EMBL/GenBank/DDBJ databases">
        <title>A high-quality chromosome-level genome assembly of a woody plant with both climbing and erect habits, Rhamnella rubrinervis.</title>
        <authorList>
            <person name="Lu Z."/>
            <person name="Yang Y."/>
            <person name="Zhu X."/>
            <person name="Sun Y."/>
        </authorList>
    </citation>
    <scope>NUCLEOTIDE SEQUENCE</scope>
    <source>
        <strain evidence="11">BYM</strain>
        <tissue evidence="11">Leaf</tissue>
    </source>
</reference>
<dbReference type="Gene3D" id="1.10.630.10">
    <property type="entry name" value="Cytochrome P450"/>
    <property type="match status" value="1"/>
</dbReference>
<dbReference type="PRINTS" id="PR00385">
    <property type="entry name" value="P450"/>
</dbReference>
<proteinExistence type="inferred from homology"/>
<dbReference type="GO" id="GO:0005506">
    <property type="term" value="F:iron ion binding"/>
    <property type="evidence" value="ECO:0007669"/>
    <property type="project" value="InterPro"/>
</dbReference>
<evidence type="ECO:0000256" key="10">
    <source>
        <dbReference type="SAM" id="SignalP"/>
    </source>
</evidence>
<dbReference type="GO" id="GO:0020037">
    <property type="term" value="F:heme binding"/>
    <property type="evidence" value="ECO:0007669"/>
    <property type="project" value="InterPro"/>
</dbReference>
<evidence type="ECO:0000313" key="11">
    <source>
        <dbReference type="EMBL" id="KAF3435245.1"/>
    </source>
</evidence>
<gene>
    <name evidence="11" type="ORF">FNV43_RR22332</name>
</gene>
<evidence type="ECO:0000256" key="4">
    <source>
        <dbReference type="ARBA" id="ARBA00022723"/>
    </source>
</evidence>